<comment type="caution">
    <text evidence="1">The sequence shown here is derived from an EMBL/GenBank/DDBJ whole genome shotgun (WGS) entry which is preliminary data.</text>
</comment>
<proteinExistence type="predicted"/>
<gene>
    <name evidence="1" type="ORF">PACLA_8A065269</name>
</gene>
<dbReference type="Proteomes" id="UP001152795">
    <property type="component" value="Unassembled WGS sequence"/>
</dbReference>
<protein>
    <submittedName>
        <fullName evidence="1">Uncharacterized protein</fullName>
    </submittedName>
</protein>
<sequence>MSEGIEAVIAKLGDRPRSEVVKELASYGNVDSLTQFNMKLVNDGRQRKNFPKGEYYIRRKLKGGSVYVTLEERLASDICEISNFLDSGTVTNELRDMFKSDCSRVVANLASVNNDSPAFTSQLTRSIDRSLTTTNSPAMFTPP</sequence>
<keyword evidence="2" id="KW-1185">Reference proteome</keyword>
<dbReference type="AlphaFoldDB" id="A0A6S7FNM5"/>
<evidence type="ECO:0000313" key="1">
    <source>
        <dbReference type="EMBL" id="CAB3977539.1"/>
    </source>
</evidence>
<name>A0A6S7FNM5_PARCT</name>
<organism evidence="1 2">
    <name type="scientific">Paramuricea clavata</name>
    <name type="common">Red gorgonian</name>
    <name type="synonym">Violescent sea-whip</name>
    <dbReference type="NCBI Taxonomy" id="317549"/>
    <lineage>
        <taxon>Eukaryota</taxon>
        <taxon>Metazoa</taxon>
        <taxon>Cnidaria</taxon>
        <taxon>Anthozoa</taxon>
        <taxon>Octocorallia</taxon>
        <taxon>Malacalcyonacea</taxon>
        <taxon>Plexauridae</taxon>
        <taxon>Paramuricea</taxon>
    </lineage>
</organism>
<dbReference type="EMBL" id="CACRXK020000053">
    <property type="protein sequence ID" value="CAB3977539.1"/>
    <property type="molecule type" value="Genomic_DNA"/>
</dbReference>
<reference evidence="1" key="1">
    <citation type="submission" date="2020-04" db="EMBL/GenBank/DDBJ databases">
        <authorList>
            <person name="Alioto T."/>
            <person name="Alioto T."/>
            <person name="Gomez Garrido J."/>
        </authorList>
    </citation>
    <scope>NUCLEOTIDE SEQUENCE</scope>
    <source>
        <strain evidence="1">A484AB</strain>
    </source>
</reference>
<evidence type="ECO:0000313" key="2">
    <source>
        <dbReference type="Proteomes" id="UP001152795"/>
    </source>
</evidence>
<accession>A0A6S7FNM5</accession>